<reference evidence="2" key="1">
    <citation type="submission" date="2020-09" db="EMBL/GenBank/DDBJ databases">
        <title>New species isolated from human feces.</title>
        <authorList>
            <person name="Kitahara M."/>
            <person name="Shigeno Y."/>
            <person name="Shime M."/>
            <person name="Matsumoto Y."/>
            <person name="Nakamura S."/>
            <person name="Motooka D."/>
            <person name="Fukuoka S."/>
            <person name="Nishikawa H."/>
            <person name="Benno Y."/>
        </authorList>
    </citation>
    <scope>NUCLEOTIDE SEQUENCE</scope>
    <source>
        <strain evidence="2">MM35</strain>
        <plasmid evidence="2">pMM35_01</plasmid>
    </source>
</reference>
<keyword evidence="2" id="KW-0614">Plasmid</keyword>
<proteinExistence type="predicted"/>
<protein>
    <recommendedName>
        <fullName evidence="1">DUF6440 domain-containing protein</fullName>
    </recommendedName>
</protein>
<evidence type="ECO:0000259" key="1">
    <source>
        <dbReference type="Pfam" id="PF20037"/>
    </source>
</evidence>
<evidence type="ECO:0000313" key="2">
    <source>
        <dbReference type="EMBL" id="BCK79324.1"/>
    </source>
</evidence>
<organism evidence="2 3">
    <name type="scientific">Vescimonas fastidiosa</name>
    <dbReference type="NCBI Taxonomy" id="2714353"/>
    <lineage>
        <taxon>Bacteria</taxon>
        <taxon>Bacillati</taxon>
        <taxon>Bacillota</taxon>
        <taxon>Clostridia</taxon>
        <taxon>Eubacteriales</taxon>
        <taxon>Oscillospiraceae</taxon>
        <taxon>Vescimonas</taxon>
    </lineage>
</organism>
<sequence length="68" mass="7537">MAKKENDRFIKVLEESGIITSSEVWVDTQTGVQYLYHACGSSGGLTVLVDAEGKPLLHRRTPDAPEYK</sequence>
<dbReference type="RefSeq" id="WP_212820808.1">
    <property type="nucleotide sequence ID" value="NZ_AP023416.1"/>
</dbReference>
<geneLocation type="plasmid" evidence="2 3">
    <name>pMM35_01</name>
</geneLocation>
<dbReference type="EMBL" id="AP023416">
    <property type="protein sequence ID" value="BCK79324.1"/>
    <property type="molecule type" value="Genomic_DNA"/>
</dbReference>
<keyword evidence="3" id="KW-1185">Reference proteome</keyword>
<feature type="domain" description="DUF6440" evidence="1">
    <location>
        <begin position="8"/>
        <end position="57"/>
    </location>
</feature>
<dbReference type="Pfam" id="PF20037">
    <property type="entry name" value="DUF6440"/>
    <property type="match status" value="1"/>
</dbReference>
<dbReference type="AlphaFoldDB" id="A0A810PU90"/>
<dbReference type="Proteomes" id="UP000681343">
    <property type="component" value="Plasmid pMM35_01"/>
</dbReference>
<evidence type="ECO:0000313" key="3">
    <source>
        <dbReference type="Proteomes" id="UP000681343"/>
    </source>
</evidence>
<name>A0A810PU90_9FIRM</name>
<gene>
    <name evidence="2" type="ORF">MM35RIKEN_15160</name>
</gene>
<dbReference type="InterPro" id="IPR045515">
    <property type="entry name" value="DUF6440"/>
</dbReference>
<dbReference type="KEGG" id="vfa:MM35RIKEN_15160"/>
<accession>A0A810PU90</accession>